<dbReference type="Pfam" id="PF03631">
    <property type="entry name" value="Virul_fac_BrkB"/>
    <property type="match status" value="1"/>
</dbReference>
<dbReference type="PANTHER" id="PTHR30213:SF0">
    <property type="entry name" value="UPF0761 MEMBRANE PROTEIN YIHY"/>
    <property type="match status" value="1"/>
</dbReference>
<evidence type="ECO:0000313" key="9">
    <source>
        <dbReference type="Proteomes" id="UP000380386"/>
    </source>
</evidence>
<evidence type="ECO:0000256" key="3">
    <source>
        <dbReference type="ARBA" id="ARBA00022692"/>
    </source>
</evidence>
<evidence type="ECO:0000256" key="5">
    <source>
        <dbReference type="ARBA" id="ARBA00023136"/>
    </source>
</evidence>
<keyword evidence="10" id="KW-1185">Reference proteome</keyword>
<proteinExistence type="predicted"/>
<dbReference type="RefSeq" id="WP_153381975.1">
    <property type="nucleotide sequence ID" value="NZ_VDFL01000002.1"/>
</dbReference>
<keyword evidence="2" id="KW-1003">Cell membrane</keyword>
<evidence type="ECO:0000256" key="1">
    <source>
        <dbReference type="ARBA" id="ARBA00004651"/>
    </source>
</evidence>
<evidence type="ECO:0000256" key="2">
    <source>
        <dbReference type="ARBA" id="ARBA00022475"/>
    </source>
</evidence>
<evidence type="ECO:0000313" key="10">
    <source>
        <dbReference type="Proteomes" id="UP000436655"/>
    </source>
</evidence>
<keyword evidence="4 6" id="KW-1133">Transmembrane helix</keyword>
<keyword evidence="5 6" id="KW-0472">Membrane</keyword>
<dbReference type="PANTHER" id="PTHR30213">
    <property type="entry name" value="INNER MEMBRANE PROTEIN YHJD"/>
    <property type="match status" value="1"/>
</dbReference>
<evidence type="ECO:0000256" key="4">
    <source>
        <dbReference type="ARBA" id="ARBA00022989"/>
    </source>
</evidence>
<feature type="transmembrane region" description="Helical" evidence="6">
    <location>
        <begin position="227"/>
        <end position="252"/>
    </location>
</feature>
<evidence type="ECO:0000313" key="8">
    <source>
        <dbReference type="EMBL" id="MQS51804.1"/>
    </source>
</evidence>
<reference evidence="7" key="2">
    <citation type="submission" date="2019-05" db="EMBL/GenBank/DDBJ databases">
        <authorList>
            <person name="Schuster J.A."/>
            <person name="Ehrmann M.A."/>
        </authorList>
    </citation>
    <scope>NUCLEOTIDE SEQUENCE</scope>
    <source>
        <strain evidence="7">TMW 1.2098</strain>
    </source>
</reference>
<dbReference type="AlphaFoldDB" id="A0A5P0ZFI1"/>
<dbReference type="Proteomes" id="UP000436655">
    <property type="component" value="Unassembled WGS sequence"/>
</dbReference>
<dbReference type="EMBL" id="VDFN01000013">
    <property type="protein sequence ID" value="MQS45933.1"/>
    <property type="molecule type" value="Genomic_DNA"/>
</dbReference>
<reference evidence="9 10" key="1">
    <citation type="journal article" date="2019" name="Syst. Appl. Microbiol.">
        <title>Polyphasic characterization of two novel Lactobacillus spp. isolated from blown salami packages: Description of Lactobacillus halodurans sp. nov. and Lactobacillus salsicarnum sp. nov.</title>
        <authorList>
            <person name="Schuster J.A."/>
            <person name="Klingl A."/>
            <person name="Vogel R.F."/>
            <person name="Ehrmann M.A."/>
        </authorList>
    </citation>
    <scope>NUCLEOTIDE SEQUENCE [LARGE SCALE GENOMIC DNA]</scope>
    <source>
        <strain evidence="7 10">TMW 1.2098</strain>
        <strain evidence="8 9">TMW 1.2118</strain>
    </source>
</reference>
<feature type="transmembrane region" description="Helical" evidence="6">
    <location>
        <begin position="200"/>
        <end position="220"/>
    </location>
</feature>
<dbReference type="Proteomes" id="UP000380386">
    <property type="component" value="Unassembled WGS sequence"/>
</dbReference>
<dbReference type="EMBL" id="VDFM01000002">
    <property type="protein sequence ID" value="MQS51804.1"/>
    <property type="molecule type" value="Genomic_DNA"/>
</dbReference>
<evidence type="ECO:0000313" key="7">
    <source>
        <dbReference type="EMBL" id="MQS45933.1"/>
    </source>
</evidence>
<comment type="subcellular location">
    <subcellularLocation>
        <location evidence="1">Cell membrane</location>
        <topology evidence="1">Multi-pass membrane protein</topology>
    </subcellularLocation>
</comment>
<gene>
    <name evidence="8" type="ORF">FHL02_02095</name>
    <name evidence="7" type="ORF">FHL03_10595</name>
</gene>
<sequence length="321" mass="36321">MKEKEHLETPIFKRQISLTEKVVEFSKCIGSAMGDSNIPMASKAITYYILLALFPAVIIVGNLIPLLRLNRPTVIEYIEFILPKDLHSYLMPLIIKVLSESNNGILSIGVVLAVWAISRGTNIAQMSMNQAYGLDVTSLFDERTFFNFIIRRALAFLITFVMLIAAVAVIGIFTFGQAFLNWLIPLVGLDAGFLNEFSRWKWPIAIVIMMLIVFTLFYFLPNVRLRIHYVLLGTVITTVGILLLSQLFSYYLDYFGTAWNNYGAIGAIILFLLWMNMTVTIFLFGNSVNVGFAEASQGPFLHEKTSKLTNYLKSHEKEEDN</sequence>
<feature type="transmembrane region" description="Helical" evidence="6">
    <location>
        <begin position="45"/>
        <end position="67"/>
    </location>
</feature>
<protein>
    <submittedName>
        <fullName evidence="8">YihY/virulence factor BrkB family protein</fullName>
    </submittedName>
</protein>
<dbReference type="OrthoDB" id="9775903at2"/>
<feature type="transmembrane region" description="Helical" evidence="6">
    <location>
        <begin position="264"/>
        <end position="284"/>
    </location>
</feature>
<comment type="caution">
    <text evidence="8">The sequence shown here is derived from an EMBL/GenBank/DDBJ whole genome shotgun (WGS) entry which is preliminary data.</text>
</comment>
<dbReference type="InterPro" id="IPR017039">
    <property type="entry name" value="Virul_fac_BrkB"/>
</dbReference>
<dbReference type="PIRSF" id="PIRSF035875">
    <property type="entry name" value="RNase_BN"/>
    <property type="match status" value="1"/>
</dbReference>
<dbReference type="GO" id="GO:0005886">
    <property type="term" value="C:plasma membrane"/>
    <property type="evidence" value="ECO:0007669"/>
    <property type="project" value="UniProtKB-SubCell"/>
</dbReference>
<feature type="transmembrane region" description="Helical" evidence="6">
    <location>
        <begin position="153"/>
        <end position="180"/>
    </location>
</feature>
<keyword evidence="3 6" id="KW-0812">Transmembrane</keyword>
<organism evidence="8 9">
    <name type="scientific">Companilactobacillus mishanensis</name>
    <dbReference type="NCBI Taxonomy" id="2486008"/>
    <lineage>
        <taxon>Bacteria</taxon>
        <taxon>Bacillati</taxon>
        <taxon>Bacillota</taxon>
        <taxon>Bacilli</taxon>
        <taxon>Lactobacillales</taxon>
        <taxon>Lactobacillaceae</taxon>
        <taxon>Companilactobacillus</taxon>
    </lineage>
</organism>
<name>A0A5P0ZFI1_9LACO</name>
<dbReference type="NCBIfam" id="TIGR00765">
    <property type="entry name" value="yihY_not_rbn"/>
    <property type="match status" value="1"/>
</dbReference>
<evidence type="ECO:0000256" key="6">
    <source>
        <dbReference type="SAM" id="Phobius"/>
    </source>
</evidence>
<accession>A0A5P0ZFI1</accession>